<name>A0ABV7NKI9_9SPHN</name>
<sequence>MNEPLRRSRWAKARWLIFAPHPDDETLGAGALIAHCAAHERLGGIIFLTDGTGSHPDGTPRVAITRRREARHAIGRMGAGKISTVWMGWRDAHPHPVNSNIFARDADRIAALIRWQRIDAVAVSDHSEAHCDHVAAYYLAAAALRRAKRAVALFAYHVWSEPPPGARRVATPPMLSGRRRYALRAHRSQMSPILGDGFRLPRDKFRMTACDVLTLRSDCR</sequence>
<organism evidence="1 2">
    <name type="scientific">Sphingobium rhizovicinum</name>
    <dbReference type="NCBI Taxonomy" id="432308"/>
    <lineage>
        <taxon>Bacteria</taxon>
        <taxon>Pseudomonadati</taxon>
        <taxon>Pseudomonadota</taxon>
        <taxon>Alphaproteobacteria</taxon>
        <taxon>Sphingomonadales</taxon>
        <taxon>Sphingomonadaceae</taxon>
        <taxon>Sphingobium</taxon>
    </lineage>
</organism>
<reference evidence="2" key="1">
    <citation type="journal article" date="2019" name="Int. J. Syst. Evol. Microbiol.">
        <title>The Global Catalogue of Microorganisms (GCM) 10K type strain sequencing project: providing services to taxonomists for standard genome sequencing and annotation.</title>
        <authorList>
            <consortium name="The Broad Institute Genomics Platform"/>
            <consortium name="The Broad Institute Genome Sequencing Center for Infectious Disease"/>
            <person name="Wu L."/>
            <person name="Ma J."/>
        </authorList>
    </citation>
    <scope>NUCLEOTIDE SEQUENCE [LARGE SCALE GENOMIC DNA]</scope>
    <source>
        <strain evidence="2">CCM 7491</strain>
    </source>
</reference>
<dbReference type="Gene3D" id="3.40.50.10320">
    <property type="entry name" value="LmbE-like"/>
    <property type="match status" value="1"/>
</dbReference>
<dbReference type="SUPFAM" id="SSF102588">
    <property type="entry name" value="LmbE-like"/>
    <property type="match status" value="1"/>
</dbReference>
<evidence type="ECO:0000313" key="2">
    <source>
        <dbReference type="Proteomes" id="UP001595681"/>
    </source>
</evidence>
<dbReference type="InterPro" id="IPR024078">
    <property type="entry name" value="LmbE-like_dom_sf"/>
</dbReference>
<dbReference type="Proteomes" id="UP001595681">
    <property type="component" value="Unassembled WGS sequence"/>
</dbReference>
<gene>
    <name evidence="1" type="ORF">ACFOKF_22915</name>
</gene>
<dbReference type="GO" id="GO:0016787">
    <property type="term" value="F:hydrolase activity"/>
    <property type="evidence" value="ECO:0007669"/>
    <property type="project" value="UniProtKB-KW"/>
</dbReference>
<dbReference type="Pfam" id="PF02585">
    <property type="entry name" value="PIG-L"/>
    <property type="match status" value="1"/>
</dbReference>
<accession>A0ABV7NKI9</accession>
<protein>
    <submittedName>
        <fullName evidence="1">PIG-L deacetylase family protein</fullName>
        <ecNumber evidence="1">3.5.1.-</ecNumber>
    </submittedName>
</protein>
<dbReference type="RefSeq" id="WP_380799336.1">
    <property type="nucleotide sequence ID" value="NZ_JBHRVU010000005.1"/>
</dbReference>
<comment type="caution">
    <text evidence="1">The sequence shown here is derived from an EMBL/GenBank/DDBJ whole genome shotgun (WGS) entry which is preliminary data.</text>
</comment>
<dbReference type="PANTHER" id="PTHR12993:SF29">
    <property type="entry name" value="BLR3841 PROTEIN"/>
    <property type="match status" value="1"/>
</dbReference>
<evidence type="ECO:0000313" key="1">
    <source>
        <dbReference type="EMBL" id="MFC3444004.1"/>
    </source>
</evidence>
<dbReference type="EC" id="3.5.1.-" evidence="1"/>
<proteinExistence type="predicted"/>
<dbReference type="InterPro" id="IPR003737">
    <property type="entry name" value="GlcNAc_PI_deacetylase-related"/>
</dbReference>
<dbReference type="PANTHER" id="PTHR12993">
    <property type="entry name" value="N-ACETYLGLUCOSAMINYL-PHOSPHATIDYLINOSITOL DE-N-ACETYLASE-RELATED"/>
    <property type="match status" value="1"/>
</dbReference>
<dbReference type="EMBL" id="JBHRVU010000005">
    <property type="protein sequence ID" value="MFC3444004.1"/>
    <property type="molecule type" value="Genomic_DNA"/>
</dbReference>
<keyword evidence="2" id="KW-1185">Reference proteome</keyword>
<keyword evidence="1" id="KW-0378">Hydrolase</keyword>